<evidence type="ECO:0000313" key="2">
    <source>
        <dbReference type="Proteomes" id="UP001552299"/>
    </source>
</evidence>
<gene>
    <name evidence="1" type="ORF">M5K25_019136</name>
</gene>
<comment type="caution">
    <text evidence="1">The sequence shown here is derived from an EMBL/GenBank/DDBJ whole genome shotgun (WGS) entry which is preliminary data.</text>
</comment>
<name>A0ABD0UE91_DENTH</name>
<sequence length="306" mass="33809">MPPCSFREVGVTFPNSILKASKSIKICDIVVLSSTMPSAVLVAYHRFGDIIISQIIFHIILCICCHTSSCGTLSSLPIENLLLSPCRCDCRVQSIGRLMSIGTNFEELEISAHLFGELVKLHNPVGKLSSHTRMGKTQGLETMILVNAAASAALCHASRAPSSDTKLDVVVTGDLHRETRKNEETENSVIINSGPQVVVRCNFGHQVVIRCNFGHQVVVRHNFRPQVVVRQNSGPQVVVRCNSGHQVVFWRNFEPQVVVRRNSGHQVVVRKNSGPQNSVILGLLDSSRRAARFNYKHVMFGNRLVI</sequence>
<accession>A0ABD0UE91</accession>
<proteinExistence type="predicted"/>
<dbReference type="EMBL" id="JANQDX010000015">
    <property type="protein sequence ID" value="KAL0911033.1"/>
    <property type="molecule type" value="Genomic_DNA"/>
</dbReference>
<reference evidence="1 2" key="1">
    <citation type="journal article" date="2024" name="Plant Biotechnol. J.">
        <title>Dendrobium thyrsiflorum genome and its molecular insights into genes involved in important horticultural traits.</title>
        <authorList>
            <person name="Chen B."/>
            <person name="Wang J.Y."/>
            <person name="Zheng P.J."/>
            <person name="Li K.L."/>
            <person name="Liang Y.M."/>
            <person name="Chen X.F."/>
            <person name="Zhang C."/>
            <person name="Zhao X."/>
            <person name="He X."/>
            <person name="Zhang G.Q."/>
            <person name="Liu Z.J."/>
            <person name="Xu Q."/>
        </authorList>
    </citation>
    <scope>NUCLEOTIDE SEQUENCE [LARGE SCALE GENOMIC DNA]</scope>
    <source>
        <strain evidence="1">GZMU011</strain>
    </source>
</reference>
<organism evidence="1 2">
    <name type="scientific">Dendrobium thyrsiflorum</name>
    <name type="common">Pinecone-like raceme dendrobium</name>
    <name type="synonym">Orchid</name>
    <dbReference type="NCBI Taxonomy" id="117978"/>
    <lineage>
        <taxon>Eukaryota</taxon>
        <taxon>Viridiplantae</taxon>
        <taxon>Streptophyta</taxon>
        <taxon>Embryophyta</taxon>
        <taxon>Tracheophyta</taxon>
        <taxon>Spermatophyta</taxon>
        <taxon>Magnoliopsida</taxon>
        <taxon>Liliopsida</taxon>
        <taxon>Asparagales</taxon>
        <taxon>Orchidaceae</taxon>
        <taxon>Epidendroideae</taxon>
        <taxon>Malaxideae</taxon>
        <taxon>Dendrobiinae</taxon>
        <taxon>Dendrobium</taxon>
    </lineage>
</organism>
<protein>
    <submittedName>
        <fullName evidence="1">Uncharacterized protein</fullName>
    </submittedName>
</protein>
<dbReference type="AlphaFoldDB" id="A0ABD0UE91"/>
<keyword evidence="2" id="KW-1185">Reference proteome</keyword>
<evidence type="ECO:0000313" key="1">
    <source>
        <dbReference type="EMBL" id="KAL0911033.1"/>
    </source>
</evidence>
<dbReference type="Proteomes" id="UP001552299">
    <property type="component" value="Unassembled WGS sequence"/>
</dbReference>